<dbReference type="EMBL" id="LRBV02000008">
    <property type="status" value="NOT_ANNOTATED_CDS"/>
    <property type="molecule type" value="Genomic_DNA"/>
</dbReference>
<sequence length="108" mass="12320">MGHGSSKGISEQDLAKEEEPSRLSRLKNKLHLHRRRRHANNGSAYKALIDADDFAGIANLTLKRAEMKFKDKWMACVSLGEQTFRTEISDQLSSVKTLLLLFFLLYIL</sequence>
<dbReference type="AlphaFoldDB" id="A0A7N2MGI2"/>
<evidence type="ECO:0000256" key="1">
    <source>
        <dbReference type="SAM" id="MobiDB-lite"/>
    </source>
</evidence>
<dbReference type="Gramene" id="QL08p057600:mrna">
    <property type="protein sequence ID" value="QL08p057600:mrna"/>
    <property type="gene ID" value="QL08p057600"/>
</dbReference>
<reference evidence="2 3" key="1">
    <citation type="journal article" date="2016" name="G3 (Bethesda)">
        <title>First Draft Assembly and Annotation of the Genome of a California Endemic Oak Quercus lobata Nee (Fagaceae).</title>
        <authorList>
            <person name="Sork V.L."/>
            <person name="Fitz-Gibbon S.T."/>
            <person name="Puiu D."/>
            <person name="Crepeau M."/>
            <person name="Gugger P.F."/>
            <person name="Sherman R."/>
            <person name="Stevens K."/>
            <person name="Langley C.H."/>
            <person name="Pellegrini M."/>
            <person name="Salzberg S.L."/>
        </authorList>
    </citation>
    <scope>NUCLEOTIDE SEQUENCE [LARGE SCALE GENOMIC DNA]</scope>
    <source>
        <strain evidence="2 3">cv. SW786</strain>
    </source>
</reference>
<keyword evidence="3" id="KW-1185">Reference proteome</keyword>
<evidence type="ECO:0000313" key="2">
    <source>
        <dbReference type="EnsemblPlants" id="QL08p057600:mrna"/>
    </source>
</evidence>
<dbReference type="Proteomes" id="UP000594261">
    <property type="component" value="Chromosome 8"/>
</dbReference>
<name>A0A7N2MGI2_QUELO</name>
<evidence type="ECO:0000313" key="3">
    <source>
        <dbReference type="Proteomes" id="UP000594261"/>
    </source>
</evidence>
<accession>A0A7N2MGI2</accession>
<feature type="compositionally biased region" description="Basic and acidic residues" evidence="1">
    <location>
        <begin position="13"/>
        <end position="22"/>
    </location>
</feature>
<proteinExistence type="predicted"/>
<organism evidence="2 3">
    <name type="scientific">Quercus lobata</name>
    <name type="common">Valley oak</name>
    <dbReference type="NCBI Taxonomy" id="97700"/>
    <lineage>
        <taxon>Eukaryota</taxon>
        <taxon>Viridiplantae</taxon>
        <taxon>Streptophyta</taxon>
        <taxon>Embryophyta</taxon>
        <taxon>Tracheophyta</taxon>
        <taxon>Spermatophyta</taxon>
        <taxon>Magnoliopsida</taxon>
        <taxon>eudicotyledons</taxon>
        <taxon>Gunneridae</taxon>
        <taxon>Pentapetalae</taxon>
        <taxon>rosids</taxon>
        <taxon>fabids</taxon>
        <taxon>Fagales</taxon>
        <taxon>Fagaceae</taxon>
        <taxon>Quercus</taxon>
    </lineage>
</organism>
<dbReference type="EnsemblPlants" id="QL08p057600:mrna">
    <property type="protein sequence ID" value="QL08p057600:mrna"/>
    <property type="gene ID" value="QL08p057600"/>
</dbReference>
<reference evidence="2" key="2">
    <citation type="submission" date="2021-01" db="UniProtKB">
        <authorList>
            <consortium name="EnsemblPlants"/>
        </authorList>
    </citation>
    <scope>IDENTIFICATION</scope>
</reference>
<dbReference type="InParanoid" id="A0A7N2MGI2"/>
<feature type="region of interest" description="Disordered" evidence="1">
    <location>
        <begin position="1"/>
        <end position="30"/>
    </location>
</feature>
<dbReference type="OMA" id="ICIFFIC"/>
<protein>
    <submittedName>
        <fullName evidence="2">Uncharacterized protein</fullName>
    </submittedName>
</protein>